<dbReference type="InterPro" id="IPR000944">
    <property type="entry name" value="Tscrpt_reg_Rrf2"/>
</dbReference>
<keyword evidence="3" id="KW-1185">Reference proteome</keyword>
<dbReference type="PANTHER" id="PTHR33221:SF5">
    <property type="entry name" value="HTH-TYPE TRANSCRIPTIONAL REGULATOR ISCR"/>
    <property type="match status" value="1"/>
</dbReference>
<accession>A0A388THN0</accession>
<evidence type="ECO:0000313" key="3">
    <source>
        <dbReference type="Proteomes" id="UP000275925"/>
    </source>
</evidence>
<name>A0A388THN0_9BACT</name>
<organism evidence="2 3">
    <name type="scientific">Candidatus Termititenax persephonae</name>
    <dbReference type="NCBI Taxonomy" id="2218525"/>
    <lineage>
        <taxon>Bacteria</taxon>
        <taxon>Bacillati</taxon>
        <taxon>Candidatus Margulisiibacteriota</taxon>
        <taxon>Candidatus Termititenacia</taxon>
        <taxon>Candidatus Termititenacales</taxon>
        <taxon>Candidatus Termititenacaceae</taxon>
        <taxon>Candidatus Termititenax</taxon>
    </lineage>
</organism>
<protein>
    <submittedName>
        <fullName evidence="2">Transcriptional regulator BadM/Rrf2 family</fullName>
    </submittedName>
</protein>
<dbReference type="GO" id="GO:0003700">
    <property type="term" value="F:DNA-binding transcription factor activity"/>
    <property type="evidence" value="ECO:0007669"/>
    <property type="project" value="TreeGrafter"/>
</dbReference>
<dbReference type="Gene3D" id="1.10.10.10">
    <property type="entry name" value="Winged helix-like DNA-binding domain superfamily/Winged helix DNA-binding domain"/>
    <property type="match status" value="1"/>
</dbReference>
<dbReference type="NCBIfam" id="TIGR00738">
    <property type="entry name" value="rrf2_super"/>
    <property type="match status" value="1"/>
</dbReference>
<dbReference type="PANTHER" id="PTHR33221">
    <property type="entry name" value="WINGED HELIX-TURN-HELIX TRANSCRIPTIONAL REGULATOR, RRF2 FAMILY"/>
    <property type="match status" value="1"/>
</dbReference>
<proteinExistence type="predicted"/>
<dbReference type="InterPro" id="IPR036388">
    <property type="entry name" value="WH-like_DNA-bd_sf"/>
</dbReference>
<dbReference type="SUPFAM" id="SSF46785">
    <property type="entry name" value="Winged helix' DNA-binding domain"/>
    <property type="match status" value="1"/>
</dbReference>
<dbReference type="GO" id="GO:0003677">
    <property type="term" value="F:DNA binding"/>
    <property type="evidence" value="ECO:0007669"/>
    <property type="project" value="UniProtKB-KW"/>
</dbReference>
<dbReference type="InterPro" id="IPR036390">
    <property type="entry name" value="WH_DNA-bd_sf"/>
</dbReference>
<dbReference type="PROSITE" id="PS51197">
    <property type="entry name" value="HTH_RRF2_2"/>
    <property type="match status" value="1"/>
</dbReference>
<dbReference type="Pfam" id="PF02082">
    <property type="entry name" value="Rrf2"/>
    <property type="match status" value="1"/>
</dbReference>
<reference evidence="2 3" key="1">
    <citation type="journal article" date="2019" name="ISME J.">
        <title>Genome analyses of uncultured TG2/ZB3 bacteria in 'Margulisbacteria' specifically attached to ectosymbiotic spirochetes of protists in the termite gut.</title>
        <authorList>
            <person name="Utami Y.D."/>
            <person name="Kuwahara H."/>
            <person name="Igai K."/>
            <person name="Murakami T."/>
            <person name="Sugaya K."/>
            <person name="Morikawa T."/>
            <person name="Nagura Y."/>
            <person name="Yuki M."/>
            <person name="Deevong P."/>
            <person name="Inoue T."/>
            <person name="Kihara K."/>
            <person name="Lo N."/>
            <person name="Yamada A."/>
            <person name="Ohkuma M."/>
            <person name="Hongoh Y."/>
        </authorList>
    </citation>
    <scope>NUCLEOTIDE SEQUENCE [LARGE SCALE GENOMIC DNA]</scope>
    <source>
        <strain evidence="2">NkOx7-02</strain>
    </source>
</reference>
<dbReference type="GO" id="GO:0005829">
    <property type="term" value="C:cytosol"/>
    <property type="evidence" value="ECO:0007669"/>
    <property type="project" value="TreeGrafter"/>
</dbReference>
<gene>
    <name evidence="2" type="ORF">NO2_0997</name>
</gene>
<sequence length="146" mass="16497">MKISYKCDYALKVLLELALNVNQGVLSSQELSKKLDIPLKFLEQVLSDLRKGGFVESRRGNMGGYALVGLPEKITLGAVIRHIDGSVEPIECVNPKYKNCRERQTCAYKNVWIRVHQAITNIIDNVTLEDMLRDTRSAQEALNYSI</sequence>
<evidence type="ECO:0000313" key="2">
    <source>
        <dbReference type="EMBL" id="GBR76455.1"/>
    </source>
</evidence>
<comment type="caution">
    <text evidence="2">The sequence shown here is derived from an EMBL/GenBank/DDBJ whole genome shotgun (WGS) entry which is preliminary data.</text>
</comment>
<evidence type="ECO:0000256" key="1">
    <source>
        <dbReference type="ARBA" id="ARBA00023125"/>
    </source>
</evidence>
<dbReference type="AlphaFoldDB" id="A0A388THN0"/>
<dbReference type="Proteomes" id="UP000275925">
    <property type="component" value="Unassembled WGS sequence"/>
</dbReference>
<dbReference type="EMBL" id="BGZO01000028">
    <property type="protein sequence ID" value="GBR76455.1"/>
    <property type="molecule type" value="Genomic_DNA"/>
</dbReference>
<keyword evidence="1" id="KW-0238">DNA-binding</keyword>